<reference evidence="1" key="2">
    <citation type="submission" date="2015-06" db="UniProtKB">
        <authorList>
            <consortium name="EnsemblMetazoa"/>
        </authorList>
    </citation>
    <scope>IDENTIFICATION</scope>
</reference>
<keyword evidence="2" id="KW-1185">Reference proteome</keyword>
<proteinExistence type="predicted"/>
<dbReference type="AlphaFoldDB" id="T1JQ59"/>
<protein>
    <submittedName>
        <fullName evidence="1">Uncharacterized protein</fullName>
    </submittedName>
</protein>
<evidence type="ECO:0000313" key="2">
    <source>
        <dbReference type="Proteomes" id="UP000015104"/>
    </source>
</evidence>
<dbReference type="HOGENOM" id="CLU_3016783_0_0_1"/>
<reference evidence="2" key="1">
    <citation type="submission" date="2011-08" db="EMBL/GenBank/DDBJ databases">
        <authorList>
            <person name="Rombauts S."/>
        </authorList>
    </citation>
    <scope>NUCLEOTIDE SEQUENCE</scope>
    <source>
        <strain evidence="2">London</strain>
    </source>
</reference>
<organism evidence="1 2">
    <name type="scientific">Tetranychus urticae</name>
    <name type="common">Two-spotted spider mite</name>
    <dbReference type="NCBI Taxonomy" id="32264"/>
    <lineage>
        <taxon>Eukaryota</taxon>
        <taxon>Metazoa</taxon>
        <taxon>Ecdysozoa</taxon>
        <taxon>Arthropoda</taxon>
        <taxon>Chelicerata</taxon>
        <taxon>Arachnida</taxon>
        <taxon>Acari</taxon>
        <taxon>Acariformes</taxon>
        <taxon>Trombidiformes</taxon>
        <taxon>Prostigmata</taxon>
        <taxon>Eleutherengona</taxon>
        <taxon>Raphignathae</taxon>
        <taxon>Tetranychoidea</taxon>
        <taxon>Tetranychidae</taxon>
        <taxon>Tetranychus</taxon>
    </lineage>
</organism>
<sequence length="56" mass="6634">MILNNFGRQINIEMFFFCSSRSTRLHLSLHMVQKKGKQFAKDRIKECHHSLTLIQA</sequence>
<dbReference type="EMBL" id="CAEY01000437">
    <property type="status" value="NOT_ANNOTATED_CDS"/>
    <property type="molecule type" value="Genomic_DNA"/>
</dbReference>
<dbReference type="EnsemblMetazoa" id="tetur01g02020.1">
    <property type="protein sequence ID" value="tetur01g02020.1"/>
    <property type="gene ID" value="tetur01g02020"/>
</dbReference>
<name>T1JQ59_TETUR</name>
<dbReference type="Proteomes" id="UP000015104">
    <property type="component" value="Unassembled WGS sequence"/>
</dbReference>
<accession>T1JQ59</accession>
<evidence type="ECO:0000313" key="1">
    <source>
        <dbReference type="EnsemblMetazoa" id="tetur01g02020.1"/>
    </source>
</evidence>